<proteinExistence type="predicted"/>
<gene>
    <name evidence="1" type="ORF">HJG59_004699</name>
</gene>
<evidence type="ECO:0000313" key="2">
    <source>
        <dbReference type="Proteomes" id="UP000550707"/>
    </source>
</evidence>
<sequence>MLLTEYLDMKNTRTASETSAQLSYASTGREFAAFFAKKKPQRPKNSLFKFESSSHAISMSAYLREQRRELYSRSGELQAGKMEITPVFLEKRPSSSVILLICRVQEHSEIYIYVSLKGRN</sequence>
<keyword evidence="2" id="KW-1185">Reference proteome</keyword>
<organism evidence="1 2">
    <name type="scientific">Molossus molossus</name>
    <name type="common">Pallas' mastiff bat</name>
    <name type="synonym">Vespertilio molossus</name>
    <dbReference type="NCBI Taxonomy" id="27622"/>
    <lineage>
        <taxon>Eukaryota</taxon>
        <taxon>Metazoa</taxon>
        <taxon>Chordata</taxon>
        <taxon>Craniata</taxon>
        <taxon>Vertebrata</taxon>
        <taxon>Euteleostomi</taxon>
        <taxon>Mammalia</taxon>
        <taxon>Eutheria</taxon>
        <taxon>Laurasiatheria</taxon>
        <taxon>Chiroptera</taxon>
        <taxon>Yangochiroptera</taxon>
        <taxon>Molossidae</taxon>
        <taxon>Molossus</taxon>
    </lineage>
</organism>
<reference evidence="1 2" key="1">
    <citation type="journal article" date="2020" name="Nature">
        <title>Six reference-quality genomes reveal evolution of bat adaptations.</title>
        <authorList>
            <person name="Jebb D."/>
            <person name="Huang Z."/>
            <person name="Pippel M."/>
            <person name="Hughes G.M."/>
            <person name="Lavrichenko K."/>
            <person name="Devanna P."/>
            <person name="Winkler S."/>
            <person name="Jermiin L.S."/>
            <person name="Skirmuntt E.C."/>
            <person name="Katzourakis A."/>
            <person name="Burkitt-Gray L."/>
            <person name="Ray D.A."/>
            <person name="Sullivan K.A.M."/>
            <person name="Roscito J.G."/>
            <person name="Kirilenko B.M."/>
            <person name="Davalos L.M."/>
            <person name="Corthals A.P."/>
            <person name="Power M.L."/>
            <person name="Jones G."/>
            <person name="Ransome R.D."/>
            <person name="Dechmann D.K.N."/>
            <person name="Locatelli A.G."/>
            <person name="Puechmaille S.J."/>
            <person name="Fedrigo O."/>
            <person name="Jarvis E.D."/>
            <person name="Hiller M."/>
            <person name="Vernes S.C."/>
            <person name="Myers E.W."/>
            <person name="Teeling E.C."/>
        </authorList>
    </citation>
    <scope>NUCLEOTIDE SEQUENCE [LARGE SCALE GENOMIC DNA]</scope>
    <source>
        <strain evidence="1">MMolMol1</strain>
        <tissue evidence="1">Muscle</tissue>
    </source>
</reference>
<evidence type="ECO:0000313" key="1">
    <source>
        <dbReference type="EMBL" id="KAF6469347.1"/>
    </source>
</evidence>
<protein>
    <submittedName>
        <fullName evidence="1">Exocyst complex component 4</fullName>
    </submittedName>
</protein>
<dbReference type="AlphaFoldDB" id="A0A7J8HAM6"/>
<comment type="caution">
    <text evidence="1">The sequence shown here is derived from an EMBL/GenBank/DDBJ whole genome shotgun (WGS) entry which is preliminary data.</text>
</comment>
<dbReference type="Proteomes" id="UP000550707">
    <property type="component" value="Unassembled WGS sequence"/>
</dbReference>
<accession>A0A7J8HAM6</accession>
<dbReference type="EMBL" id="JACASF010000007">
    <property type="protein sequence ID" value="KAF6469347.1"/>
    <property type="molecule type" value="Genomic_DNA"/>
</dbReference>
<name>A0A7J8HAM6_MOLMO</name>